<dbReference type="GO" id="GO:0005524">
    <property type="term" value="F:ATP binding"/>
    <property type="evidence" value="ECO:0007669"/>
    <property type="project" value="InterPro"/>
</dbReference>
<dbReference type="Pfam" id="PF07714">
    <property type="entry name" value="PK_Tyr_Ser-Thr"/>
    <property type="match status" value="1"/>
</dbReference>
<evidence type="ECO:0000259" key="1">
    <source>
        <dbReference type="PROSITE" id="PS50011"/>
    </source>
</evidence>
<proteinExistence type="predicted"/>
<dbReference type="GO" id="GO:0004672">
    <property type="term" value="F:protein kinase activity"/>
    <property type="evidence" value="ECO:0007669"/>
    <property type="project" value="InterPro"/>
</dbReference>
<dbReference type="InterPro" id="IPR000719">
    <property type="entry name" value="Prot_kinase_dom"/>
</dbReference>
<keyword evidence="2" id="KW-1185">Reference proteome</keyword>
<reference evidence="3" key="1">
    <citation type="submission" date="2024-02" db="UniProtKB">
        <authorList>
            <consortium name="WormBaseParasite"/>
        </authorList>
    </citation>
    <scope>IDENTIFICATION</scope>
</reference>
<dbReference type="InterPro" id="IPR011009">
    <property type="entry name" value="Kinase-like_dom_sf"/>
</dbReference>
<accession>A0AAF3F2J5</accession>
<feature type="domain" description="Protein kinase" evidence="1">
    <location>
        <begin position="1"/>
        <end position="99"/>
    </location>
</feature>
<evidence type="ECO:0000313" key="2">
    <source>
        <dbReference type="Proteomes" id="UP000887575"/>
    </source>
</evidence>
<dbReference type="InterPro" id="IPR001245">
    <property type="entry name" value="Ser-Thr/Tyr_kinase_cat_dom"/>
</dbReference>
<sequence>MSRSEAGAQGANFPASGGSLGILHFIINQYEPKQAVKYFGSNYEAFKKEAEILQKLEHTNIVRFIDGQFDEENLYGIVMERCEQGSLARDTRGNLSCRV</sequence>
<dbReference type="WBParaSite" id="MBELARI_LOCUS1993">
    <property type="protein sequence ID" value="MBELARI_LOCUS1993"/>
    <property type="gene ID" value="MBELARI_LOCUS1993"/>
</dbReference>
<protein>
    <submittedName>
        <fullName evidence="3">Protein kinase domain-containing protein</fullName>
    </submittedName>
</protein>
<dbReference type="Gene3D" id="1.10.510.10">
    <property type="entry name" value="Transferase(Phosphotransferase) domain 1"/>
    <property type="match status" value="1"/>
</dbReference>
<dbReference type="PROSITE" id="PS50011">
    <property type="entry name" value="PROTEIN_KINASE_DOM"/>
    <property type="match status" value="1"/>
</dbReference>
<organism evidence="2 3">
    <name type="scientific">Mesorhabditis belari</name>
    <dbReference type="NCBI Taxonomy" id="2138241"/>
    <lineage>
        <taxon>Eukaryota</taxon>
        <taxon>Metazoa</taxon>
        <taxon>Ecdysozoa</taxon>
        <taxon>Nematoda</taxon>
        <taxon>Chromadorea</taxon>
        <taxon>Rhabditida</taxon>
        <taxon>Rhabditina</taxon>
        <taxon>Rhabditomorpha</taxon>
        <taxon>Rhabditoidea</taxon>
        <taxon>Rhabditidae</taxon>
        <taxon>Mesorhabditinae</taxon>
        <taxon>Mesorhabditis</taxon>
    </lineage>
</organism>
<dbReference type="AlphaFoldDB" id="A0AAF3F2J5"/>
<evidence type="ECO:0000313" key="3">
    <source>
        <dbReference type="WBParaSite" id="MBELARI_LOCUS1993"/>
    </source>
</evidence>
<name>A0AAF3F2J5_9BILA</name>
<dbReference type="SUPFAM" id="SSF56112">
    <property type="entry name" value="Protein kinase-like (PK-like)"/>
    <property type="match status" value="1"/>
</dbReference>
<dbReference type="Proteomes" id="UP000887575">
    <property type="component" value="Unassembled WGS sequence"/>
</dbReference>